<evidence type="ECO:0000256" key="1">
    <source>
        <dbReference type="ARBA" id="ARBA00009986"/>
    </source>
</evidence>
<dbReference type="InterPro" id="IPR016163">
    <property type="entry name" value="Ald_DH_C"/>
</dbReference>
<reference evidence="7" key="1">
    <citation type="submission" date="2023-06" db="EMBL/GenBank/DDBJ databases">
        <title>Gordonia sp. nov. and Pseudochrobactrum sp. nov., two species isolated from the burying beetle Nicrophorus vespilloides.</title>
        <authorList>
            <person name="Poehlein A."/>
            <person name="Guzman J."/>
            <person name="Daniel R."/>
            <person name="Vilcinskas A."/>
        </authorList>
    </citation>
    <scope>NUCLEOTIDE SEQUENCE</scope>
    <source>
        <strain evidence="7">MP11Mi</strain>
    </source>
</reference>
<dbReference type="CDD" id="cd07105">
    <property type="entry name" value="ALDH_SaliADH"/>
    <property type="match status" value="1"/>
</dbReference>
<dbReference type="Gene3D" id="3.40.605.10">
    <property type="entry name" value="Aldehyde Dehydrogenase, Chain A, domain 1"/>
    <property type="match status" value="1"/>
</dbReference>
<dbReference type="PANTHER" id="PTHR42986">
    <property type="entry name" value="BENZALDEHYDE DEHYDROGENASE YFMT"/>
    <property type="match status" value="1"/>
</dbReference>
<dbReference type="FunFam" id="3.40.309.10:FF:000010">
    <property type="entry name" value="Gamma-aminobutyraldehyde dehydrogenase"/>
    <property type="match status" value="1"/>
</dbReference>
<dbReference type="PROSITE" id="PS00687">
    <property type="entry name" value="ALDEHYDE_DEHYDR_GLU"/>
    <property type="match status" value="1"/>
</dbReference>
<evidence type="ECO:0000256" key="2">
    <source>
        <dbReference type="ARBA" id="ARBA00023002"/>
    </source>
</evidence>
<dbReference type="GO" id="GO:0050608">
    <property type="term" value="F:vanillin dehydrogenase activity"/>
    <property type="evidence" value="ECO:0007669"/>
    <property type="project" value="UniProtKB-EC"/>
</dbReference>
<name>A0AA97GVG0_9ACTN</name>
<evidence type="ECO:0000313" key="7">
    <source>
        <dbReference type="EMBL" id="WOC12715.1"/>
    </source>
</evidence>
<dbReference type="InterPro" id="IPR016161">
    <property type="entry name" value="Ald_DH/histidinol_DH"/>
</dbReference>
<proteinExistence type="inferred from homology"/>
<dbReference type="InterPro" id="IPR015590">
    <property type="entry name" value="Aldehyde_DH_dom"/>
</dbReference>
<evidence type="ECO:0000259" key="6">
    <source>
        <dbReference type="Pfam" id="PF00171"/>
    </source>
</evidence>
<keyword evidence="2 5" id="KW-0560">Oxidoreductase</keyword>
<evidence type="ECO:0000256" key="4">
    <source>
        <dbReference type="PROSITE-ProRule" id="PRU10007"/>
    </source>
</evidence>
<dbReference type="SUPFAM" id="SSF53720">
    <property type="entry name" value="ALDH-like"/>
    <property type="match status" value="1"/>
</dbReference>
<evidence type="ECO:0000256" key="3">
    <source>
        <dbReference type="ARBA" id="ARBA00023027"/>
    </source>
</evidence>
<evidence type="ECO:0000256" key="5">
    <source>
        <dbReference type="RuleBase" id="RU003345"/>
    </source>
</evidence>
<dbReference type="PANTHER" id="PTHR42986:SF1">
    <property type="entry name" value="BENZALDEHYDE DEHYDROGENASE YFMT"/>
    <property type="match status" value="1"/>
</dbReference>
<dbReference type="EC" id="1.2.1.67" evidence="7"/>
<accession>A0AA97GVG0</accession>
<dbReference type="AlphaFoldDB" id="A0AA97GVG0"/>
<comment type="similarity">
    <text evidence="1 5">Belongs to the aldehyde dehydrogenase family.</text>
</comment>
<keyword evidence="3" id="KW-0520">NAD</keyword>
<dbReference type="InterPro" id="IPR016162">
    <property type="entry name" value="Ald_DH_N"/>
</dbReference>
<sequence>MTTISPPVPVVDLLINGTSSPATSGQYFETVDAATGETIAQVAAGTVGDARHAVDAAAAAFPAWAALPPRQRRAVLAKAAELLQERTAEIVTTMGREMGATAPWCDFNVHVAQGMLTESAAQAYSAVGDTSPSDVPGLTSMSIRQPAGVVIGIAPWNAPLILGVRAIAMPLVLGNTVVLKGSELTPLSQRIIIECLRDAGAPDGVVNFLTNAPEDAADVVEALIAHPQTARVNFTGSTRVGRIIAETAGRHLKRTVLELGGKAPQIVLADADIEEAAAAATFGAFMNQGQICMSTERIIVDATAIDEFAARLANRASTLVVGPPSDSRSQIGPVVHAGARDHVMELIADAKEKGADVLTGGSTDGLYIRPTVLRGVTPDMRIYAEESFGPVVSLIEVSGPEEAIARANDTEYGLTASVFSTNAAQALEVAKRIHSGMCHINSATVQDEPQAPFGGTGASGWGKFGTRAAVDEFTELRWVTIQAGSRHYPI</sequence>
<dbReference type="Gene3D" id="3.40.309.10">
    <property type="entry name" value="Aldehyde Dehydrogenase, Chain A, domain 2"/>
    <property type="match status" value="1"/>
</dbReference>
<dbReference type="Pfam" id="PF00171">
    <property type="entry name" value="Aldedh"/>
    <property type="match status" value="1"/>
</dbReference>
<feature type="active site" evidence="4">
    <location>
        <position position="258"/>
    </location>
</feature>
<protein>
    <submittedName>
        <fullName evidence="7">Vanillin dehydrogenase</fullName>
        <ecNumber evidence="7">1.2.1.67</ecNumber>
    </submittedName>
</protein>
<feature type="domain" description="Aldehyde dehydrogenase" evidence="6">
    <location>
        <begin position="24"/>
        <end position="479"/>
    </location>
</feature>
<organism evidence="7">
    <name type="scientific">Gordonia sp. MP11Mi</name>
    <dbReference type="NCBI Taxonomy" id="3022769"/>
    <lineage>
        <taxon>Bacteria</taxon>
        <taxon>Bacillati</taxon>
        <taxon>Actinomycetota</taxon>
        <taxon>Actinomycetes</taxon>
        <taxon>Mycobacteriales</taxon>
        <taxon>Gordoniaceae</taxon>
        <taxon>Gordonia</taxon>
    </lineage>
</organism>
<dbReference type="InterPro" id="IPR029510">
    <property type="entry name" value="Ald_DH_CS_GLU"/>
</dbReference>
<dbReference type="RefSeq" id="WP_420041928.1">
    <property type="nucleotide sequence ID" value="NZ_CP128986.1"/>
</dbReference>
<dbReference type="EMBL" id="CP128986">
    <property type="protein sequence ID" value="WOC12715.1"/>
    <property type="molecule type" value="Genomic_DNA"/>
</dbReference>
<gene>
    <name evidence="7" type="primary">vdh</name>
    <name evidence="7" type="ORF">MP11Mi_18060</name>
</gene>